<gene>
    <name evidence="1" type="ORF">IHE45_16G031500</name>
</gene>
<comment type="caution">
    <text evidence="1">The sequence shown here is derived from an EMBL/GenBank/DDBJ whole genome shotgun (WGS) entry which is preliminary data.</text>
</comment>
<protein>
    <submittedName>
        <fullName evidence="1">Beta-beta-alpha zinc fingers domain-containing protein</fullName>
    </submittedName>
</protein>
<dbReference type="Proteomes" id="UP000827976">
    <property type="component" value="Chromosome 16"/>
</dbReference>
<reference evidence="2" key="1">
    <citation type="journal article" date="2022" name="Nat. Commun.">
        <title>Chromosome evolution and the genetic basis of agronomically important traits in greater yam.</title>
        <authorList>
            <person name="Bredeson J.V."/>
            <person name="Lyons J.B."/>
            <person name="Oniyinde I.O."/>
            <person name="Okereke N.R."/>
            <person name="Kolade O."/>
            <person name="Nnabue I."/>
            <person name="Nwadili C.O."/>
            <person name="Hribova E."/>
            <person name="Parker M."/>
            <person name="Nwogha J."/>
            <person name="Shu S."/>
            <person name="Carlson J."/>
            <person name="Kariba R."/>
            <person name="Muthemba S."/>
            <person name="Knop K."/>
            <person name="Barton G.J."/>
            <person name="Sherwood A.V."/>
            <person name="Lopez-Montes A."/>
            <person name="Asiedu R."/>
            <person name="Jamnadass R."/>
            <person name="Muchugi A."/>
            <person name="Goodstein D."/>
            <person name="Egesi C.N."/>
            <person name="Featherston J."/>
            <person name="Asfaw A."/>
            <person name="Simpson G.G."/>
            <person name="Dolezel J."/>
            <person name="Hendre P.S."/>
            <person name="Van Deynze A."/>
            <person name="Kumar P.L."/>
            <person name="Obidiegwu J.E."/>
            <person name="Bhattacharjee R."/>
            <person name="Rokhsar D.S."/>
        </authorList>
    </citation>
    <scope>NUCLEOTIDE SEQUENCE [LARGE SCALE GENOMIC DNA]</scope>
    <source>
        <strain evidence="2">cv. TDa95/00328</strain>
    </source>
</reference>
<proteinExistence type="predicted"/>
<dbReference type="EMBL" id="CM037026">
    <property type="protein sequence ID" value="KAH7659443.1"/>
    <property type="molecule type" value="Genomic_DNA"/>
</dbReference>
<name>A0ACB7UGP4_DIOAL</name>
<sequence>MEQEHKQRFKPNHTKCTINTASSSSSSSSSSSQDDEENDNDIVCQSLSLSPSPEEDLTHCLIMLSSSGNKDKDKQFKKKKKKRKGVFECKACKKVFTSYQALGGHRASRKNVKGCFAAKLYNQDNEKIIGNELPMKKKKAKINMHECLICHRVFASGQALGGHKRCHWITRSNTIEFMKVNIDVPVLLPLMPNKIGCEIFLGPWMEKKKNIFMSDDDDDEIDCDIKLAKLSESSSSWLQMGIGSSTNYDDA</sequence>
<organism evidence="1 2">
    <name type="scientific">Dioscorea alata</name>
    <name type="common">Purple yam</name>
    <dbReference type="NCBI Taxonomy" id="55571"/>
    <lineage>
        <taxon>Eukaryota</taxon>
        <taxon>Viridiplantae</taxon>
        <taxon>Streptophyta</taxon>
        <taxon>Embryophyta</taxon>
        <taxon>Tracheophyta</taxon>
        <taxon>Spermatophyta</taxon>
        <taxon>Magnoliopsida</taxon>
        <taxon>Liliopsida</taxon>
        <taxon>Dioscoreales</taxon>
        <taxon>Dioscoreaceae</taxon>
        <taxon>Dioscorea</taxon>
    </lineage>
</organism>
<accession>A0ACB7UGP4</accession>
<keyword evidence="2" id="KW-1185">Reference proteome</keyword>
<evidence type="ECO:0000313" key="2">
    <source>
        <dbReference type="Proteomes" id="UP000827976"/>
    </source>
</evidence>
<evidence type="ECO:0000313" key="1">
    <source>
        <dbReference type="EMBL" id="KAH7659443.1"/>
    </source>
</evidence>